<dbReference type="eggNOG" id="ENOG50322DV">
    <property type="taxonomic scope" value="Bacteria"/>
</dbReference>
<evidence type="ECO:0000313" key="2">
    <source>
        <dbReference type="Proteomes" id="UP000028984"/>
    </source>
</evidence>
<dbReference type="STRING" id="1437610.BREU_1793"/>
<name>A0A087CTX2_9BIFI</name>
<reference evidence="1 2" key="1">
    <citation type="submission" date="2014-03" db="EMBL/GenBank/DDBJ databases">
        <title>Genomics of Bifidobacteria.</title>
        <authorList>
            <person name="Ventura M."/>
            <person name="Milani C."/>
            <person name="Lugli G.A."/>
        </authorList>
    </citation>
    <scope>NUCLEOTIDE SEQUENCE [LARGE SCALE GENOMIC DNA]</scope>
    <source>
        <strain evidence="1 2">DSM 23975</strain>
    </source>
</reference>
<proteinExistence type="predicted"/>
<dbReference type="AlphaFoldDB" id="A0A087CTX2"/>
<dbReference type="RefSeq" id="WP_140463692.1">
    <property type="nucleotide sequence ID" value="NZ_JDUW01000004.1"/>
</dbReference>
<protein>
    <submittedName>
        <fullName evidence="1">Uncharacterized protein</fullName>
    </submittedName>
</protein>
<accession>A0A087CTX2</accession>
<organism evidence="1 2">
    <name type="scientific">Bifidobacterium reuteri DSM 23975</name>
    <dbReference type="NCBI Taxonomy" id="1437610"/>
    <lineage>
        <taxon>Bacteria</taxon>
        <taxon>Bacillati</taxon>
        <taxon>Actinomycetota</taxon>
        <taxon>Actinomycetes</taxon>
        <taxon>Bifidobacteriales</taxon>
        <taxon>Bifidobacteriaceae</taxon>
        <taxon>Bifidobacterium</taxon>
    </lineage>
</organism>
<sequence length="134" mass="14765">MGLLDSFDVVPFVTGVSSMSVTKDGVSFNKTAIEKLGSPEYVQVLIDKANHRLAIVPCETGDEGARPFLRKGRTARAGVRWNNTDLKESIQGLTKWDLEQAGHKITGQFFPDDHAMVFDLDDSAEIGRRDEPAD</sequence>
<comment type="caution">
    <text evidence="1">The sequence shown here is derived from an EMBL/GenBank/DDBJ whole genome shotgun (WGS) entry which is preliminary data.</text>
</comment>
<dbReference type="EMBL" id="JGZK01000004">
    <property type="protein sequence ID" value="KFI86722.1"/>
    <property type="molecule type" value="Genomic_DNA"/>
</dbReference>
<dbReference type="Proteomes" id="UP000028984">
    <property type="component" value="Unassembled WGS sequence"/>
</dbReference>
<dbReference type="OrthoDB" id="3239475at2"/>
<gene>
    <name evidence="1" type="ORF">BREU_1793</name>
</gene>
<evidence type="ECO:0000313" key="1">
    <source>
        <dbReference type="EMBL" id="KFI86722.1"/>
    </source>
</evidence>
<keyword evidence="2" id="KW-1185">Reference proteome</keyword>